<comment type="subcellular location">
    <subcellularLocation>
        <location evidence="7">Cell membrane</location>
        <topology evidence="7">Single-pass membrane protein</topology>
    </subcellularLocation>
</comment>
<dbReference type="Pfam" id="PF02618">
    <property type="entry name" value="YceG"/>
    <property type="match status" value="1"/>
</dbReference>
<feature type="compositionally biased region" description="Basic and acidic residues" evidence="8">
    <location>
        <begin position="1"/>
        <end position="24"/>
    </location>
</feature>
<evidence type="ECO:0000313" key="10">
    <source>
        <dbReference type="Proteomes" id="UP000182149"/>
    </source>
</evidence>
<dbReference type="GO" id="GO:0005886">
    <property type="term" value="C:plasma membrane"/>
    <property type="evidence" value="ECO:0007669"/>
    <property type="project" value="UniProtKB-SubCell"/>
</dbReference>
<comment type="similarity">
    <text evidence="7">Belongs to the transglycosylase MltG family.</text>
</comment>
<keyword evidence="5 7" id="KW-0456">Lyase</keyword>
<feature type="site" description="Important for catalytic activity" evidence="7">
    <location>
        <position position="320"/>
    </location>
</feature>
<dbReference type="PANTHER" id="PTHR30518:SF2">
    <property type="entry name" value="ENDOLYTIC MUREIN TRANSGLYCOSYLASE"/>
    <property type="match status" value="1"/>
</dbReference>
<keyword evidence="10" id="KW-1185">Reference proteome</keyword>
<feature type="compositionally biased region" description="Basic and acidic residues" evidence="8">
    <location>
        <begin position="68"/>
        <end position="80"/>
    </location>
</feature>
<dbReference type="Gene3D" id="3.30.160.60">
    <property type="entry name" value="Classic Zinc Finger"/>
    <property type="match status" value="1"/>
</dbReference>
<keyword evidence="1 7" id="KW-1003">Cell membrane</keyword>
<comment type="caution">
    <text evidence="9">The sequence shown here is derived from an EMBL/GenBank/DDBJ whole genome shotgun (WGS) entry which is preliminary data.</text>
</comment>
<dbReference type="HAMAP" id="MF_02065">
    <property type="entry name" value="MltG"/>
    <property type="match status" value="1"/>
</dbReference>
<dbReference type="InterPro" id="IPR003770">
    <property type="entry name" value="MLTG-like"/>
</dbReference>
<dbReference type="EC" id="4.2.2.29" evidence="7"/>
<dbReference type="PANTHER" id="PTHR30518">
    <property type="entry name" value="ENDOLYTIC MUREIN TRANSGLYCOSYLASE"/>
    <property type="match status" value="1"/>
</dbReference>
<evidence type="ECO:0000256" key="3">
    <source>
        <dbReference type="ARBA" id="ARBA00022989"/>
    </source>
</evidence>
<evidence type="ECO:0000256" key="6">
    <source>
        <dbReference type="ARBA" id="ARBA00023316"/>
    </source>
</evidence>
<gene>
    <name evidence="7" type="primary">mltG</name>
    <name evidence="9" type="ORF">RU93_GL001388</name>
</gene>
<evidence type="ECO:0000256" key="1">
    <source>
        <dbReference type="ARBA" id="ARBA00022475"/>
    </source>
</evidence>
<name>A0A1L8QV62_9ENTE</name>
<sequence>MSKQHPEEESIKDRVMNSLKKEIPENNEQQKMNDPEIETEAEPTLTRSNQKGRAKTVSPNKKTTNSRSSDKNSQKRSRQKEDKIVNRIVMIVVLTLILVFSILGFSAYRYVTDSLKPLDSANDEVVFVEIPIGSSNKMIGEILEESNIIKNGTIFNFFTKFNNLSGFQAGRYQLSQNMTLDEISGILKEGGLAADQADARLTIPEGFDVSQIGDAIEKDTSFTKEEFLAVMEDQTFFNQLKDRYPALLTDVSQVKGVRYRLEGYLFPATYDYFEGMTLENFVSQMVAKTDEVMAQYADAIEASDWNIHEILTLASLVEKEGVEEEDRRMIAQVFFNRLAIEMPLQSDISILYALGVHKELVTYEDLEVDSPYNLYKNTGFGPGPFNNPGTSAIEAVLNPLDNSYYYFVADLKTGKVYFSETLEEHNVLVEQYVNN</sequence>
<organism evidence="9 10">
    <name type="scientific">Enterococcus aquimarinus</name>
    <dbReference type="NCBI Taxonomy" id="328396"/>
    <lineage>
        <taxon>Bacteria</taxon>
        <taxon>Bacillati</taxon>
        <taxon>Bacillota</taxon>
        <taxon>Bacilli</taxon>
        <taxon>Lactobacillales</taxon>
        <taxon>Enterococcaceae</taxon>
        <taxon>Enterococcus</taxon>
    </lineage>
</organism>
<dbReference type="AlphaFoldDB" id="A0A1L8QV62"/>
<accession>A0A1L8QV62</accession>
<dbReference type="STRING" id="328396.RU93_GL001388"/>
<dbReference type="NCBIfam" id="TIGR00247">
    <property type="entry name" value="endolytic transglycosylase MltG"/>
    <property type="match status" value="1"/>
</dbReference>
<protein>
    <recommendedName>
        <fullName evidence="7">Endolytic murein transglycosylase</fullName>
        <ecNumber evidence="7">4.2.2.29</ecNumber>
    </recommendedName>
    <alternativeName>
        <fullName evidence="7">Peptidoglycan lytic transglycosylase</fullName>
    </alternativeName>
    <alternativeName>
        <fullName evidence="7">Peptidoglycan polymerization terminase</fullName>
    </alternativeName>
</protein>
<dbReference type="EMBL" id="JXKD01000003">
    <property type="protein sequence ID" value="OJG11393.1"/>
    <property type="molecule type" value="Genomic_DNA"/>
</dbReference>
<feature type="compositionally biased region" description="Polar residues" evidence="8">
    <location>
        <begin position="45"/>
        <end position="67"/>
    </location>
</feature>
<feature type="transmembrane region" description="Helical" evidence="7">
    <location>
        <begin position="84"/>
        <end position="108"/>
    </location>
</feature>
<dbReference type="RefSeq" id="WP_071874137.1">
    <property type="nucleotide sequence ID" value="NZ_JBHSHF010000014.1"/>
</dbReference>
<evidence type="ECO:0000256" key="4">
    <source>
        <dbReference type="ARBA" id="ARBA00023136"/>
    </source>
</evidence>
<dbReference type="GO" id="GO:0008932">
    <property type="term" value="F:lytic endotransglycosylase activity"/>
    <property type="evidence" value="ECO:0007669"/>
    <property type="project" value="UniProtKB-UniRule"/>
</dbReference>
<dbReference type="Gene3D" id="3.30.1490.480">
    <property type="entry name" value="Endolytic murein transglycosylase"/>
    <property type="match status" value="1"/>
</dbReference>
<keyword evidence="3 7" id="KW-1133">Transmembrane helix</keyword>
<feature type="region of interest" description="Disordered" evidence="8">
    <location>
        <begin position="1"/>
        <end position="80"/>
    </location>
</feature>
<dbReference type="GO" id="GO:0009252">
    <property type="term" value="P:peptidoglycan biosynthetic process"/>
    <property type="evidence" value="ECO:0007669"/>
    <property type="project" value="UniProtKB-UniRule"/>
</dbReference>
<evidence type="ECO:0000256" key="7">
    <source>
        <dbReference type="HAMAP-Rule" id="MF_02065"/>
    </source>
</evidence>
<keyword evidence="6 7" id="KW-0961">Cell wall biogenesis/degradation</keyword>
<dbReference type="CDD" id="cd08010">
    <property type="entry name" value="MltG_like"/>
    <property type="match status" value="1"/>
</dbReference>
<comment type="function">
    <text evidence="7">Functions as a peptidoglycan terminase that cleaves nascent peptidoglycan strands endolytically to terminate their elongation.</text>
</comment>
<evidence type="ECO:0000256" key="2">
    <source>
        <dbReference type="ARBA" id="ARBA00022692"/>
    </source>
</evidence>
<reference evidence="9 10" key="1">
    <citation type="submission" date="2014-12" db="EMBL/GenBank/DDBJ databases">
        <title>Draft genome sequences of 29 type strains of Enterococci.</title>
        <authorList>
            <person name="Zhong Z."/>
            <person name="Sun Z."/>
            <person name="Liu W."/>
            <person name="Zhang W."/>
            <person name="Zhang H."/>
        </authorList>
    </citation>
    <scope>NUCLEOTIDE SEQUENCE [LARGE SCALE GENOMIC DNA]</scope>
    <source>
        <strain evidence="9 10">DSM 17690</strain>
    </source>
</reference>
<evidence type="ECO:0000313" key="9">
    <source>
        <dbReference type="EMBL" id="OJG11393.1"/>
    </source>
</evidence>
<keyword evidence="4 7" id="KW-0472">Membrane</keyword>
<evidence type="ECO:0000256" key="8">
    <source>
        <dbReference type="SAM" id="MobiDB-lite"/>
    </source>
</evidence>
<keyword evidence="2 7" id="KW-0812">Transmembrane</keyword>
<evidence type="ECO:0000256" key="5">
    <source>
        <dbReference type="ARBA" id="ARBA00023239"/>
    </source>
</evidence>
<dbReference type="Proteomes" id="UP000182149">
    <property type="component" value="Unassembled WGS sequence"/>
</dbReference>
<dbReference type="GO" id="GO:0071555">
    <property type="term" value="P:cell wall organization"/>
    <property type="evidence" value="ECO:0007669"/>
    <property type="project" value="UniProtKB-KW"/>
</dbReference>
<comment type="catalytic activity">
    <reaction evidence="7">
        <text>a peptidoglycan chain = a peptidoglycan chain with N-acetyl-1,6-anhydromuramyl-[peptide] at the reducing end + a peptidoglycan chain with N-acetylglucosamine at the non-reducing end.</text>
        <dbReference type="EC" id="4.2.2.29"/>
    </reaction>
</comment>
<proteinExistence type="inferred from homology"/>